<evidence type="ECO:0000256" key="10">
    <source>
        <dbReference type="ARBA" id="ARBA00022989"/>
    </source>
</evidence>
<dbReference type="InParanoid" id="A0A2P5I3L6"/>
<feature type="transmembrane region" description="Helical" evidence="16">
    <location>
        <begin position="167"/>
        <end position="188"/>
    </location>
</feature>
<organism evidence="17 18">
    <name type="scientific">Diaporthe helianthi</name>
    <dbReference type="NCBI Taxonomy" id="158607"/>
    <lineage>
        <taxon>Eukaryota</taxon>
        <taxon>Fungi</taxon>
        <taxon>Dikarya</taxon>
        <taxon>Ascomycota</taxon>
        <taxon>Pezizomycotina</taxon>
        <taxon>Sordariomycetes</taxon>
        <taxon>Sordariomycetidae</taxon>
        <taxon>Diaporthales</taxon>
        <taxon>Diaporthaceae</taxon>
        <taxon>Diaporthe</taxon>
    </lineage>
</organism>
<feature type="transmembrane region" description="Helical" evidence="16">
    <location>
        <begin position="42"/>
        <end position="66"/>
    </location>
</feature>
<reference evidence="17" key="1">
    <citation type="submission" date="2017-09" db="EMBL/GenBank/DDBJ databases">
        <title>Polyketide synthases of a Diaporthe helianthi virulent isolate.</title>
        <authorList>
            <person name="Baroncelli R."/>
        </authorList>
    </citation>
    <scope>NUCLEOTIDE SEQUENCE [LARGE SCALE GENOMIC DNA]</scope>
    <source>
        <strain evidence="17">7/96</strain>
    </source>
</reference>
<evidence type="ECO:0000256" key="11">
    <source>
        <dbReference type="ARBA" id="ARBA00023136"/>
    </source>
</evidence>
<feature type="transmembrane region" description="Helical" evidence="16">
    <location>
        <begin position="357"/>
        <end position="375"/>
    </location>
</feature>
<dbReference type="GO" id="GO:0005789">
    <property type="term" value="C:endoplasmic reticulum membrane"/>
    <property type="evidence" value="ECO:0007669"/>
    <property type="project" value="UniProtKB-SubCell"/>
</dbReference>
<feature type="transmembrane region" description="Helical" evidence="16">
    <location>
        <begin position="6"/>
        <end position="30"/>
    </location>
</feature>
<keyword evidence="6" id="KW-0328">Glycosyltransferase</keyword>
<proteinExistence type="inferred from homology"/>
<dbReference type="STRING" id="158607.A0A2P5I3L6"/>
<evidence type="ECO:0000256" key="2">
    <source>
        <dbReference type="ARBA" id="ARBA00004922"/>
    </source>
</evidence>
<evidence type="ECO:0000313" key="17">
    <source>
        <dbReference type="EMBL" id="POS77074.1"/>
    </source>
</evidence>
<comment type="catalytic activity">
    <reaction evidence="14">
        <text>an alpha-D-Glc-(1-&gt;3)-alpha-D-Glc-(1-&gt;3)-alpha-D-Man-(1-&gt;2)-alpha-D-Man-(1-&gt;2)-alpha-D-Man-(1-&gt;3)-[alpha-D-Man-(1-&gt;2)-alpha-D-Man-(1-&gt;3)-[alpha-D-Man-(1-&gt;2)-alpha-D-Man-(1-&gt;6)]-alpha-D-Man-(1-&gt;6)]-beta-D-Man-(1-&gt;4)-beta-D-GlcNAc-(1-&gt;4)-alpha-D-GlcNAc-diphospho-di-trans,poly-cis-dolichol + a di-trans,poly-cis-dolichyl beta-D-glucosyl phosphate = a alpha-D-Glc-(1-&gt;2)-alpha-D-Glc-(1-&gt;3)-alpha-D-Glc-(1-&gt;3)-alpha-D-Man-(1-&gt;2)-alpha-D-Man-(1-&gt;2)-alpha-D-Man-(1-&gt;3)-[alpha-D-Man-(1-&gt;2)-alpha-D-Man-(1-&gt;3)-[alpha-D-Man-(1-&gt;2)-alpha-D-Man-(1-&gt;6)]-alpha-D-Man-(1-&gt;6)]-beta-D-Man-(1-&gt;4)-beta-D-GlcNAc-(1-&gt;4)-alpha-D-GlcNAc-diphospho-di-trans,poly-cis-dolichol + a di-trans,poly-cis-dolichyl phosphate + H(+)</text>
        <dbReference type="Rhea" id="RHEA:29543"/>
        <dbReference type="Rhea" id="RHEA-COMP:19498"/>
        <dbReference type="Rhea" id="RHEA-COMP:19502"/>
        <dbReference type="Rhea" id="RHEA-COMP:19512"/>
        <dbReference type="Rhea" id="RHEA-COMP:19522"/>
        <dbReference type="ChEBI" id="CHEBI:15378"/>
        <dbReference type="ChEBI" id="CHEBI:57525"/>
        <dbReference type="ChEBI" id="CHEBI:57683"/>
        <dbReference type="ChEBI" id="CHEBI:132522"/>
        <dbReference type="ChEBI" id="CHEBI:132523"/>
        <dbReference type="EC" id="2.4.1.256"/>
    </reaction>
    <physiologicalReaction direction="left-to-right" evidence="14">
        <dbReference type="Rhea" id="RHEA:29544"/>
    </physiologicalReaction>
</comment>
<evidence type="ECO:0000256" key="13">
    <source>
        <dbReference type="ARBA" id="ARBA00044727"/>
    </source>
</evidence>
<evidence type="ECO:0000256" key="12">
    <source>
        <dbReference type="ARBA" id="ARBA00032069"/>
    </source>
</evidence>
<dbReference type="AlphaFoldDB" id="A0A2P5I3L6"/>
<feature type="transmembrane region" description="Helical" evidence="16">
    <location>
        <begin position="319"/>
        <end position="337"/>
    </location>
</feature>
<comment type="subcellular location">
    <subcellularLocation>
        <location evidence="1">Endoplasmic reticulum membrane</location>
        <topology evidence="1">Multi-pass membrane protein</topology>
    </subcellularLocation>
</comment>
<dbReference type="OrthoDB" id="4769at2759"/>
<dbReference type="GO" id="GO:0106073">
    <property type="term" value="F:dolichyl pyrophosphate Glc2Man9GlcNAc2 alpha-1,2-glucosyltransferase activity"/>
    <property type="evidence" value="ECO:0007669"/>
    <property type="project" value="UniProtKB-EC"/>
</dbReference>
<evidence type="ECO:0000256" key="6">
    <source>
        <dbReference type="ARBA" id="ARBA00022676"/>
    </source>
</evidence>
<feature type="region of interest" description="Disordered" evidence="15">
    <location>
        <begin position="480"/>
        <end position="509"/>
    </location>
</feature>
<feature type="compositionally biased region" description="Basic and acidic residues" evidence="15">
    <location>
        <begin position="484"/>
        <end position="493"/>
    </location>
</feature>
<comment type="function">
    <text evidence="13">Dol-P-Glc:Glc(2)Man(9)GlcNAc(2)-PP-Dol alpha-1,2-glucosyltransferase that operates in the biosynthetic pathway of dolichol-linked oligosaccharides, the glycan precursors employed in protein asparagine (N)-glycosylation. The assembly of dolichol-linked oligosaccharides begins on the cytosolic side of the endoplasmic reticulum membrane and finishes in its lumen. The sequential addition of sugars to dolichol pyrophosphate produces dolichol-linked oligosaccharides containing fourteen sugars, including two GlcNAcs, nine mannoses and three glucoses. Once assembled, the oligosaccharide is transferred from the lipid to nascent proteins by oligosaccharyltransferases. In the lumen of the endoplasmic reticulum, adds the third and last glucose residue from dolichyl phosphate glucose (Dol-P-Glc) onto the lipid-linked oligosaccharide intermediate Glc(2)Man(9)GlcNAc(2)-PP-Dol to produce Glc(3)Man(9)GlcNAc(2)-PP-Dol.</text>
</comment>
<evidence type="ECO:0000256" key="4">
    <source>
        <dbReference type="ARBA" id="ARBA00011967"/>
    </source>
</evidence>
<evidence type="ECO:0000256" key="14">
    <source>
        <dbReference type="ARBA" id="ARBA00048064"/>
    </source>
</evidence>
<evidence type="ECO:0000256" key="8">
    <source>
        <dbReference type="ARBA" id="ARBA00022692"/>
    </source>
</evidence>
<keyword evidence="9" id="KW-0256">Endoplasmic reticulum</keyword>
<evidence type="ECO:0000256" key="1">
    <source>
        <dbReference type="ARBA" id="ARBA00004477"/>
    </source>
</evidence>
<dbReference type="EC" id="2.4.1.256" evidence="4"/>
<dbReference type="PANTHER" id="PTHR12989:SF10">
    <property type="entry name" value="DOL-P-GLC:GLC(2)MAN(9)GLCNAC(2)-PP-DOL ALPHA-1,2-GLUCOSYLTRANSFERASE-RELATED"/>
    <property type="match status" value="1"/>
</dbReference>
<evidence type="ECO:0000313" key="18">
    <source>
        <dbReference type="Proteomes" id="UP000094444"/>
    </source>
</evidence>
<feature type="transmembrane region" description="Helical" evidence="16">
    <location>
        <begin position="219"/>
        <end position="243"/>
    </location>
</feature>
<comment type="pathway">
    <text evidence="2">Protein modification; protein glycosylation.</text>
</comment>
<dbReference type="Pfam" id="PF04922">
    <property type="entry name" value="DIE2_ALG10"/>
    <property type="match status" value="1"/>
</dbReference>
<comment type="caution">
    <text evidence="17">The sequence shown here is derived from an EMBL/GenBank/DDBJ whole genome shotgun (WGS) entry which is preliminary data.</text>
</comment>
<keyword evidence="8 16" id="KW-0812">Transmembrane</keyword>
<dbReference type="GO" id="GO:0006488">
    <property type="term" value="P:dolichol-linked oligosaccharide biosynthetic process"/>
    <property type="evidence" value="ECO:0007669"/>
    <property type="project" value="InterPro"/>
</dbReference>
<dbReference type="InterPro" id="IPR016900">
    <property type="entry name" value="Alg10"/>
</dbReference>
<keyword evidence="11 16" id="KW-0472">Membrane</keyword>
<dbReference type="Proteomes" id="UP000094444">
    <property type="component" value="Unassembled WGS sequence"/>
</dbReference>
<comment type="similarity">
    <text evidence="3">Belongs to the ALG10 glucosyltransferase family.</text>
</comment>
<evidence type="ECO:0000256" key="9">
    <source>
        <dbReference type="ARBA" id="ARBA00022824"/>
    </source>
</evidence>
<feature type="transmembrane region" description="Helical" evidence="16">
    <location>
        <begin position="411"/>
        <end position="436"/>
    </location>
</feature>
<dbReference type="UniPathway" id="UPA00378"/>
<evidence type="ECO:0000256" key="5">
    <source>
        <dbReference type="ARBA" id="ARBA00018512"/>
    </source>
</evidence>
<evidence type="ECO:0000256" key="15">
    <source>
        <dbReference type="SAM" id="MobiDB-lite"/>
    </source>
</evidence>
<evidence type="ECO:0000256" key="7">
    <source>
        <dbReference type="ARBA" id="ARBA00022679"/>
    </source>
</evidence>
<protein>
    <recommendedName>
        <fullName evidence="5">Dol-P-Glc:Glc(2)Man(9)GlcNAc(2)-PP-Dol alpha-1,2-glucosyltransferase</fullName>
        <ecNumber evidence="4">2.4.1.256</ecNumber>
    </recommendedName>
    <alternativeName>
        <fullName evidence="12">Asparagine-linked glycosylation protein 10</fullName>
    </alternativeName>
</protein>
<keyword evidence="18" id="KW-1185">Reference proteome</keyword>
<keyword evidence="7" id="KW-0808">Transferase</keyword>
<accession>A0A2P5I3L6</accession>
<name>A0A2P5I3L6_DIAHE</name>
<sequence length="668" mass="74860">MGTLIALRNFVALAIRPAVYSLLCCYLFLFNRLSRHGWDRPAVKVALLIAPALLGLVWQAAVAIYVPEPYLDEVFHIPQAQKYCESKWLEWDDKITTPPGLYAVSLLIHRALWFMNGSCSETSLRMTNWVAIIILITTAADCRRLIETGLATRRGHHPQPSSLSFHAIHTGLNIGLFPILFFFSALYYTDVFSTLMVLCAFKNHLGRVSTKGKAWRNDLLVIFLGVASLFMRQTNVFWVVIFMGGLEAVEAVKAVPTVRTQPPRQGDLMSNIKYFAWRSSLGEIHDPALSQASLDDALCCVVSVAIAVVCNPLRVARQVWAHVTVMGLFAAFVLWNGSVVLGDKTNHVATVHLAQMLYIWPFFAFFSAPLLLPFLPWPYASQTRSSPTSSIIHRRSWTQNSRDRHVPFLNVAGYAFLTLAALAIVHFNTIIHPFTLADNRHYMFYVFRYTILRRQWVRYALVPAYILCWRICWKTLGGSQNKDNAADSTREDQPPPGIEGGKKSGTNNVQVNKTHTDAALSVEAPTLSTALLWLLATSLSLITAPLVEPRYFIVPWVFWRLLAPAWPADVALAPSRRSEGGGGLGYLVGSILSIGQRFDLRLFVETAWFLAVHLATAYMFIARPYYWRAGNGSLLDGGRLQRHPGRVTIGPHGGLDKIYHVEIADPKR</sequence>
<evidence type="ECO:0000256" key="3">
    <source>
        <dbReference type="ARBA" id="ARBA00010600"/>
    </source>
</evidence>
<dbReference type="FunCoup" id="A0A2P5I3L6">
    <property type="interactions" value="709"/>
</dbReference>
<gene>
    <name evidence="17" type="ORF">DHEL01_v204535</name>
</gene>
<evidence type="ECO:0000256" key="16">
    <source>
        <dbReference type="SAM" id="Phobius"/>
    </source>
</evidence>
<dbReference type="EMBL" id="MAVT02000303">
    <property type="protein sequence ID" value="POS77074.1"/>
    <property type="molecule type" value="Genomic_DNA"/>
</dbReference>
<keyword evidence="10 16" id="KW-1133">Transmembrane helix</keyword>
<dbReference type="PANTHER" id="PTHR12989">
    <property type="entry name" value="ALPHA-1,2-GLUCOSYLTRANSFERASE ALG10"/>
    <property type="match status" value="1"/>
</dbReference>